<feature type="domain" description="DUF1330" evidence="1">
    <location>
        <begin position="2"/>
        <end position="96"/>
    </location>
</feature>
<evidence type="ECO:0000259" key="1">
    <source>
        <dbReference type="Pfam" id="PF07045"/>
    </source>
</evidence>
<name>A0A370HA41_9NOCA</name>
<organism evidence="2 3">
    <name type="scientific">Nocardia mexicana</name>
    <dbReference type="NCBI Taxonomy" id="279262"/>
    <lineage>
        <taxon>Bacteria</taxon>
        <taxon>Bacillati</taxon>
        <taxon>Actinomycetota</taxon>
        <taxon>Actinomycetes</taxon>
        <taxon>Mycobacteriales</taxon>
        <taxon>Nocardiaceae</taxon>
        <taxon>Nocardia</taxon>
    </lineage>
</organism>
<proteinExistence type="predicted"/>
<comment type="caution">
    <text evidence="2">The sequence shown here is derived from an EMBL/GenBank/DDBJ whole genome shotgun (WGS) entry which is preliminary data.</text>
</comment>
<dbReference type="EMBL" id="QQAZ01000003">
    <property type="protein sequence ID" value="RDI53306.1"/>
    <property type="molecule type" value="Genomic_DNA"/>
</dbReference>
<evidence type="ECO:0000313" key="3">
    <source>
        <dbReference type="Proteomes" id="UP000255355"/>
    </source>
</evidence>
<protein>
    <submittedName>
        <fullName evidence="2">Uncharacterized protein (DUF1330 family)</fullName>
    </submittedName>
</protein>
<dbReference type="RefSeq" id="WP_068012558.1">
    <property type="nucleotide sequence ID" value="NZ_QQAZ01000003.1"/>
</dbReference>
<dbReference type="OrthoDB" id="9806380at2"/>
<dbReference type="Proteomes" id="UP000255355">
    <property type="component" value="Unassembled WGS sequence"/>
</dbReference>
<gene>
    <name evidence="2" type="ORF">DFR68_103694</name>
</gene>
<keyword evidence="3" id="KW-1185">Reference proteome</keyword>
<dbReference type="InterPro" id="IPR011008">
    <property type="entry name" value="Dimeric_a/b-barrel"/>
</dbReference>
<evidence type="ECO:0000313" key="2">
    <source>
        <dbReference type="EMBL" id="RDI53306.1"/>
    </source>
</evidence>
<dbReference type="STRING" id="1210089.GCA_001613165_00137"/>
<dbReference type="Gene3D" id="3.30.70.100">
    <property type="match status" value="1"/>
</dbReference>
<dbReference type="PANTHER" id="PTHR41521">
    <property type="match status" value="1"/>
</dbReference>
<accession>A0A370HA41</accession>
<dbReference type="AlphaFoldDB" id="A0A370HA41"/>
<dbReference type="SUPFAM" id="SSF54909">
    <property type="entry name" value="Dimeric alpha+beta barrel"/>
    <property type="match status" value="1"/>
</dbReference>
<dbReference type="PANTHER" id="PTHR41521:SF4">
    <property type="entry name" value="BLR0684 PROTEIN"/>
    <property type="match status" value="1"/>
</dbReference>
<reference evidence="2 3" key="1">
    <citation type="submission" date="2018-07" db="EMBL/GenBank/DDBJ databases">
        <title>Genomic Encyclopedia of Type Strains, Phase IV (KMG-IV): sequencing the most valuable type-strain genomes for metagenomic binning, comparative biology and taxonomic classification.</title>
        <authorList>
            <person name="Goeker M."/>
        </authorList>
    </citation>
    <scope>NUCLEOTIDE SEQUENCE [LARGE SCALE GENOMIC DNA]</scope>
    <source>
        <strain evidence="2 3">DSM 44952</strain>
    </source>
</reference>
<sequence>MPAYMIAHLLDPVGAIPEQVLEYREKIQSTLDPFGGRFLVHGDTLEIKEGSWPGSLVMIEFPSMDHARDFYDSPAYRAIKPLRTDHLDGDLIIVDGCGPEHDSAAQAAELRAAQG</sequence>
<dbReference type="Pfam" id="PF07045">
    <property type="entry name" value="DUF1330"/>
    <property type="match status" value="1"/>
</dbReference>
<dbReference type="InterPro" id="IPR010753">
    <property type="entry name" value="DUF1330"/>
</dbReference>